<dbReference type="EMBL" id="AC150777">
    <property type="protein sequence ID" value="ABD32726.1"/>
    <property type="molecule type" value="Genomic_DNA"/>
</dbReference>
<sequence length="52" mass="5857">MVHVHSTEEIHMGYESWSQVHALDEDLSGAVCYFGKKYRSDSDIGKGICLLI</sequence>
<name>Q2HT80_MEDTR</name>
<evidence type="ECO:0000313" key="1">
    <source>
        <dbReference type="EMBL" id="ABD32726.1"/>
    </source>
</evidence>
<proteinExistence type="predicted"/>
<reference evidence="1" key="1">
    <citation type="submission" date="2004-10" db="EMBL/GenBank/DDBJ databases">
        <title>Medicago truncatula BAC genomic sequence.</title>
        <authorList>
            <person name="Town C.D."/>
            <person name="Tallon L.J."/>
            <person name="Arbogast T."/>
            <person name="Althoff R."/>
            <person name="Hine E."/>
            <person name="Monaghan E."/>
            <person name="Smith S.A."/>
            <person name="Utterback T."/>
            <person name="Feldblyum T."/>
            <person name="Koo H."/>
            <person name="Cheung F."/>
        </authorList>
    </citation>
    <scope>NUCLEOTIDE SEQUENCE</scope>
</reference>
<protein>
    <submittedName>
        <fullName evidence="1">Uncharacterized protein</fullName>
    </submittedName>
</protein>
<reference evidence="1" key="2">
    <citation type="submission" date="2006-02" db="EMBL/GenBank/DDBJ databases">
        <authorList>
            <consortium name="The International Medicago Genome Annotation Group"/>
        </authorList>
    </citation>
    <scope>NUCLEOTIDE SEQUENCE</scope>
</reference>
<dbReference type="AlphaFoldDB" id="Q2HT80"/>
<accession>Q2HT80</accession>
<organism evidence="1">
    <name type="scientific">Medicago truncatula</name>
    <name type="common">Barrel medic</name>
    <name type="synonym">Medicago tribuloides</name>
    <dbReference type="NCBI Taxonomy" id="3880"/>
    <lineage>
        <taxon>Eukaryota</taxon>
        <taxon>Viridiplantae</taxon>
        <taxon>Streptophyta</taxon>
        <taxon>Embryophyta</taxon>
        <taxon>Tracheophyta</taxon>
        <taxon>Spermatophyta</taxon>
        <taxon>Magnoliopsida</taxon>
        <taxon>eudicotyledons</taxon>
        <taxon>Gunneridae</taxon>
        <taxon>Pentapetalae</taxon>
        <taxon>rosids</taxon>
        <taxon>fabids</taxon>
        <taxon>Fabales</taxon>
        <taxon>Fabaceae</taxon>
        <taxon>Papilionoideae</taxon>
        <taxon>50 kb inversion clade</taxon>
        <taxon>NPAAA clade</taxon>
        <taxon>Hologalegina</taxon>
        <taxon>IRL clade</taxon>
        <taxon>Trifolieae</taxon>
        <taxon>Medicago</taxon>
    </lineage>
</organism>
<gene>
    <name evidence="1" type="ORF">MtrDRAFT_AC150777g1v1</name>
</gene>